<dbReference type="EMBL" id="BMAU01021196">
    <property type="protein sequence ID" value="GFX97198.1"/>
    <property type="molecule type" value="Genomic_DNA"/>
</dbReference>
<keyword evidence="2" id="KW-1185">Reference proteome</keyword>
<evidence type="ECO:0000313" key="1">
    <source>
        <dbReference type="EMBL" id="GFX97198.1"/>
    </source>
</evidence>
<comment type="caution">
    <text evidence="1">The sequence shown here is derived from an EMBL/GenBank/DDBJ whole genome shotgun (WGS) entry which is preliminary data.</text>
</comment>
<sequence length="71" mass="7916">MPSCWHGAVVQKGMTIVVTNPPSGQTKSTGPVYQYLRKRIGWHSCKGGTRPSCPFNYRTHIFRTILKAKGP</sequence>
<dbReference type="Proteomes" id="UP000887159">
    <property type="component" value="Unassembled WGS sequence"/>
</dbReference>
<organism evidence="1 2">
    <name type="scientific">Trichonephila clavipes</name>
    <name type="common">Golden silk orbweaver</name>
    <name type="synonym">Nephila clavipes</name>
    <dbReference type="NCBI Taxonomy" id="2585209"/>
    <lineage>
        <taxon>Eukaryota</taxon>
        <taxon>Metazoa</taxon>
        <taxon>Ecdysozoa</taxon>
        <taxon>Arthropoda</taxon>
        <taxon>Chelicerata</taxon>
        <taxon>Arachnida</taxon>
        <taxon>Araneae</taxon>
        <taxon>Araneomorphae</taxon>
        <taxon>Entelegynae</taxon>
        <taxon>Araneoidea</taxon>
        <taxon>Nephilidae</taxon>
        <taxon>Trichonephila</taxon>
    </lineage>
</organism>
<accession>A0A8X6V2V1</accession>
<protein>
    <submittedName>
        <fullName evidence="1">Uncharacterized protein</fullName>
    </submittedName>
</protein>
<evidence type="ECO:0000313" key="2">
    <source>
        <dbReference type="Proteomes" id="UP000887159"/>
    </source>
</evidence>
<proteinExistence type="predicted"/>
<dbReference type="AlphaFoldDB" id="A0A8X6V2V1"/>
<name>A0A8X6V2V1_TRICX</name>
<reference evidence="1" key="1">
    <citation type="submission" date="2020-08" db="EMBL/GenBank/DDBJ databases">
        <title>Multicomponent nature underlies the extraordinary mechanical properties of spider dragline silk.</title>
        <authorList>
            <person name="Kono N."/>
            <person name="Nakamura H."/>
            <person name="Mori M."/>
            <person name="Yoshida Y."/>
            <person name="Ohtoshi R."/>
            <person name="Malay A.D."/>
            <person name="Moran D.A.P."/>
            <person name="Tomita M."/>
            <person name="Numata K."/>
            <person name="Arakawa K."/>
        </authorList>
    </citation>
    <scope>NUCLEOTIDE SEQUENCE</scope>
</reference>
<gene>
    <name evidence="1" type="ORF">TNCV_556881</name>
</gene>